<dbReference type="RefSeq" id="WP_140911868.1">
    <property type="nucleotide sequence ID" value="NZ_JANIBM010000042.1"/>
</dbReference>
<accession>A0ABT1UM36</accession>
<evidence type="ECO:0000313" key="2">
    <source>
        <dbReference type="Proteomes" id="UP001524569"/>
    </source>
</evidence>
<keyword evidence="2" id="KW-1185">Reference proteome</keyword>
<comment type="caution">
    <text evidence="1">The sequence shown here is derived from an EMBL/GenBank/DDBJ whole genome shotgun (WGS) entry which is preliminary data.</text>
</comment>
<name>A0ABT1UM36_9GAMM</name>
<evidence type="ECO:0000313" key="1">
    <source>
        <dbReference type="EMBL" id="MCQ8183292.1"/>
    </source>
</evidence>
<dbReference type="Proteomes" id="UP001524569">
    <property type="component" value="Unassembled WGS sequence"/>
</dbReference>
<organism evidence="1 2">
    <name type="scientific">Methylomonas aurea</name>
    <dbReference type="NCBI Taxonomy" id="2952224"/>
    <lineage>
        <taxon>Bacteria</taxon>
        <taxon>Pseudomonadati</taxon>
        <taxon>Pseudomonadota</taxon>
        <taxon>Gammaproteobacteria</taxon>
        <taxon>Methylococcales</taxon>
        <taxon>Methylococcaceae</taxon>
        <taxon>Methylomonas</taxon>
    </lineage>
</organism>
<sequence length="69" mass="7682">MIRLGDKLRLSDREQHAFRVMTDRAAPPKTVAEYNAALQVAADAVRDKDTSAESRLLQAVLLGECLQQE</sequence>
<protein>
    <submittedName>
        <fullName evidence="1">Uncharacterized protein</fullName>
    </submittedName>
</protein>
<dbReference type="EMBL" id="JANIBM010000042">
    <property type="protein sequence ID" value="MCQ8183292.1"/>
    <property type="molecule type" value="Genomic_DNA"/>
</dbReference>
<gene>
    <name evidence="1" type="ORF">NP603_19420</name>
</gene>
<reference evidence="1 2" key="1">
    <citation type="submission" date="2022-07" db="EMBL/GenBank/DDBJ databases">
        <title>Methylomonas rivi sp. nov., Methylomonas rosea sp. nov., Methylomonas aureus sp. nov. and Methylomonas subterranea sp. nov., four novel methanotrophs isolated from a freshwater creek and the deep terrestrial subsurface.</title>
        <authorList>
            <person name="Abin C."/>
            <person name="Sankaranarayanan K."/>
            <person name="Garner C."/>
            <person name="Sindelar R."/>
            <person name="Kotary K."/>
            <person name="Garner R."/>
            <person name="Barclay S."/>
            <person name="Lawson P."/>
            <person name="Krumholz L."/>
        </authorList>
    </citation>
    <scope>NUCLEOTIDE SEQUENCE [LARGE SCALE GENOMIC DNA]</scope>
    <source>
        <strain evidence="1 2">SURF-1</strain>
    </source>
</reference>
<proteinExistence type="predicted"/>